<dbReference type="RefSeq" id="WP_046367181.1">
    <property type="nucleotide sequence ID" value="NZ_BBWV01000001.1"/>
</dbReference>
<proteinExistence type="predicted"/>
<gene>
    <name evidence="1" type="ORF">FPE01S_01_03010</name>
</gene>
<keyword evidence="2" id="KW-1185">Reference proteome</keyword>
<organism evidence="1 2">
    <name type="scientific">Flavihumibacter petaseus NBRC 106054</name>
    <dbReference type="NCBI Taxonomy" id="1220578"/>
    <lineage>
        <taxon>Bacteria</taxon>
        <taxon>Pseudomonadati</taxon>
        <taxon>Bacteroidota</taxon>
        <taxon>Chitinophagia</taxon>
        <taxon>Chitinophagales</taxon>
        <taxon>Chitinophagaceae</taxon>
        <taxon>Flavihumibacter</taxon>
    </lineage>
</organism>
<dbReference type="EMBL" id="BBWV01000001">
    <property type="protein sequence ID" value="GAO41289.1"/>
    <property type="molecule type" value="Genomic_DNA"/>
</dbReference>
<reference evidence="1 2" key="1">
    <citation type="submission" date="2015-04" db="EMBL/GenBank/DDBJ databases">
        <title>Whole genome shotgun sequence of Flavihumibacter petaseus NBRC 106054.</title>
        <authorList>
            <person name="Miyazawa S."/>
            <person name="Hosoyama A."/>
            <person name="Hashimoto M."/>
            <person name="Noguchi M."/>
            <person name="Tsuchikane K."/>
            <person name="Ohji S."/>
            <person name="Yamazoe A."/>
            <person name="Ichikawa N."/>
            <person name="Kimura A."/>
            <person name="Fujita N."/>
        </authorList>
    </citation>
    <scope>NUCLEOTIDE SEQUENCE [LARGE SCALE GENOMIC DNA]</scope>
    <source>
        <strain evidence="1 2">NBRC 106054</strain>
    </source>
</reference>
<comment type="caution">
    <text evidence="1">The sequence shown here is derived from an EMBL/GenBank/DDBJ whole genome shotgun (WGS) entry which is preliminary data.</text>
</comment>
<dbReference type="Pfam" id="PF06037">
    <property type="entry name" value="DUF922"/>
    <property type="match status" value="1"/>
</dbReference>
<dbReference type="AlphaFoldDB" id="A0A0E9MUN6"/>
<evidence type="ECO:0000313" key="1">
    <source>
        <dbReference type="EMBL" id="GAO41289.1"/>
    </source>
</evidence>
<protein>
    <recommendedName>
        <fullName evidence="3">DUF922 domain-containing protein</fullName>
    </recommendedName>
</protein>
<dbReference type="InterPro" id="IPR010321">
    <property type="entry name" value="DUF922"/>
</dbReference>
<sequence>MTIVHFLLLVPSLLVHPDPPPLQTNCSHESVIAFPSFNSPDAEKINWKERRLLTWTDFKAAPVESAPNAALTSTSILFGYHFGEGGLTYTLQCVFYPHKSWTKVRSERILSHEQGHFDISELFTRKLHQALAAYKPRENSLEPDINAIYQKVAQDQAAYQKQYDTETNYSRDLEGQSRWSQRIRLELEQLQKFAGYPQPQ</sequence>
<dbReference type="Proteomes" id="UP000033121">
    <property type="component" value="Unassembled WGS sequence"/>
</dbReference>
<evidence type="ECO:0008006" key="3">
    <source>
        <dbReference type="Google" id="ProtNLM"/>
    </source>
</evidence>
<evidence type="ECO:0000313" key="2">
    <source>
        <dbReference type="Proteomes" id="UP000033121"/>
    </source>
</evidence>
<name>A0A0E9MUN6_9BACT</name>
<accession>A0A0E9MUN6</accession>
<dbReference type="STRING" id="1220578.FPE01S_01_03010"/>